<dbReference type="EMBL" id="KV417496">
    <property type="protein sequence ID" value="KZP29907.1"/>
    <property type="molecule type" value="Genomic_DNA"/>
</dbReference>
<proteinExistence type="predicted"/>
<feature type="compositionally biased region" description="Polar residues" evidence="1">
    <location>
        <begin position="128"/>
        <end position="141"/>
    </location>
</feature>
<feature type="compositionally biased region" description="Basic and acidic residues" evidence="1">
    <location>
        <begin position="12"/>
        <end position="25"/>
    </location>
</feature>
<accession>A0A166SVH2</accession>
<organism evidence="2 3">
    <name type="scientific">Athelia psychrophila</name>
    <dbReference type="NCBI Taxonomy" id="1759441"/>
    <lineage>
        <taxon>Eukaryota</taxon>
        <taxon>Fungi</taxon>
        <taxon>Dikarya</taxon>
        <taxon>Basidiomycota</taxon>
        <taxon>Agaricomycotina</taxon>
        <taxon>Agaricomycetes</taxon>
        <taxon>Agaricomycetidae</taxon>
        <taxon>Atheliales</taxon>
        <taxon>Atheliaceae</taxon>
        <taxon>Athelia</taxon>
    </lineage>
</organism>
<evidence type="ECO:0000313" key="3">
    <source>
        <dbReference type="Proteomes" id="UP000076532"/>
    </source>
</evidence>
<feature type="region of interest" description="Disordered" evidence="1">
    <location>
        <begin position="111"/>
        <end position="149"/>
    </location>
</feature>
<evidence type="ECO:0000256" key="1">
    <source>
        <dbReference type="SAM" id="MobiDB-lite"/>
    </source>
</evidence>
<evidence type="ECO:0000313" key="2">
    <source>
        <dbReference type="EMBL" id="KZP29907.1"/>
    </source>
</evidence>
<protein>
    <submittedName>
        <fullName evidence="2">Uncharacterized protein</fullName>
    </submittedName>
</protein>
<dbReference type="Proteomes" id="UP000076532">
    <property type="component" value="Unassembled WGS sequence"/>
</dbReference>
<sequence length="149" mass="16983">MSTPPPNYNPDSQRRRTQTWEDRDNNGITNNAGNDIKAAKDGQTVHFDPRSQPQQQTSPNPPPKSQMLDAQTWQIVNNRGISNNAGRNICAEQGARKCPKNIFALRYWSSQHERQKTSMKIKYRSSPEEATQTRLTPQHNLQPGEWLTG</sequence>
<keyword evidence="3" id="KW-1185">Reference proteome</keyword>
<gene>
    <name evidence="2" type="ORF">FIBSPDRAFT_884568</name>
</gene>
<feature type="region of interest" description="Disordered" evidence="1">
    <location>
        <begin position="1"/>
        <end position="68"/>
    </location>
</feature>
<reference evidence="2 3" key="1">
    <citation type="journal article" date="2016" name="Mol. Biol. Evol.">
        <title>Comparative Genomics of Early-Diverging Mushroom-Forming Fungi Provides Insights into the Origins of Lignocellulose Decay Capabilities.</title>
        <authorList>
            <person name="Nagy L.G."/>
            <person name="Riley R."/>
            <person name="Tritt A."/>
            <person name="Adam C."/>
            <person name="Daum C."/>
            <person name="Floudas D."/>
            <person name="Sun H."/>
            <person name="Yadav J.S."/>
            <person name="Pangilinan J."/>
            <person name="Larsson K.H."/>
            <person name="Matsuura K."/>
            <person name="Barry K."/>
            <person name="Labutti K."/>
            <person name="Kuo R."/>
            <person name="Ohm R.A."/>
            <person name="Bhattacharya S.S."/>
            <person name="Shirouzu T."/>
            <person name="Yoshinaga Y."/>
            <person name="Martin F.M."/>
            <person name="Grigoriev I.V."/>
            <person name="Hibbett D.S."/>
        </authorList>
    </citation>
    <scope>NUCLEOTIDE SEQUENCE [LARGE SCALE GENOMIC DNA]</scope>
    <source>
        <strain evidence="2 3">CBS 109695</strain>
    </source>
</reference>
<dbReference type="AlphaFoldDB" id="A0A166SVH2"/>
<name>A0A166SVH2_9AGAM</name>